<dbReference type="Proteomes" id="UP000197138">
    <property type="component" value="Unassembled WGS sequence"/>
</dbReference>
<protein>
    <recommendedName>
        <fullName evidence="3">Copia protein</fullName>
    </recommendedName>
</protein>
<reference evidence="2" key="1">
    <citation type="journal article" date="2017" name="Plant J.">
        <title>The pomegranate (Punica granatum L.) genome and the genomics of punicalagin biosynthesis.</title>
        <authorList>
            <person name="Qin G."/>
            <person name="Xu C."/>
            <person name="Ming R."/>
            <person name="Tang H."/>
            <person name="Guyot R."/>
            <person name="Kramer E.M."/>
            <person name="Hu Y."/>
            <person name="Yi X."/>
            <person name="Qi Y."/>
            <person name="Xu X."/>
            <person name="Gao Z."/>
            <person name="Pan H."/>
            <person name="Jian J."/>
            <person name="Tian Y."/>
            <person name="Yue Z."/>
            <person name="Xu Y."/>
        </authorList>
    </citation>
    <scope>NUCLEOTIDE SEQUENCE [LARGE SCALE GENOMIC DNA]</scope>
    <source>
        <strain evidence="2">cv. Dabenzi</strain>
    </source>
</reference>
<sequence>MTRQSIMGYSVTLGGCPISWKAKKQTTVRRSSAEAEYHSMAIPTAKLVWLRGLLCSLGVDQSQPTELHSDNQAAIYIVANPVFHKRTKHIEIDCHFVRDHLKKGHIITRYLSSSHHLADIFTKALGQDRFQALLRKLGTIDIHAPT</sequence>
<accession>A0A218VXN7</accession>
<evidence type="ECO:0008006" key="3">
    <source>
        <dbReference type="Google" id="ProtNLM"/>
    </source>
</evidence>
<dbReference type="PROSITE" id="PS51257">
    <property type="entry name" value="PROKAR_LIPOPROTEIN"/>
    <property type="match status" value="1"/>
</dbReference>
<dbReference type="EMBL" id="MTKT01005739">
    <property type="protein sequence ID" value="OWM65083.1"/>
    <property type="molecule type" value="Genomic_DNA"/>
</dbReference>
<dbReference type="PANTHER" id="PTHR11439">
    <property type="entry name" value="GAG-POL-RELATED RETROTRANSPOSON"/>
    <property type="match status" value="1"/>
</dbReference>
<name>A0A218VXN7_PUNGR</name>
<gene>
    <name evidence="1" type="ORF">CDL15_Pgr028801</name>
</gene>
<dbReference type="AlphaFoldDB" id="A0A218VXN7"/>
<proteinExistence type="predicted"/>
<dbReference type="PANTHER" id="PTHR11439:SF511">
    <property type="match status" value="1"/>
</dbReference>
<comment type="caution">
    <text evidence="1">The sequence shown here is derived from an EMBL/GenBank/DDBJ whole genome shotgun (WGS) entry which is preliminary data.</text>
</comment>
<evidence type="ECO:0000313" key="2">
    <source>
        <dbReference type="Proteomes" id="UP000197138"/>
    </source>
</evidence>
<organism evidence="1 2">
    <name type="scientific">Punica granatum</name>
    <name type="common">Pomegranate</name>
    <dbReference type="NCBI Taxonomy" id="22663"/>
    <lineage>
        <taxon>Eukaryota</taxon>
        <taxon>Viridiplantae</taxon>
        <taxon>Streptophyta</taxon>
        <taxon>Embryophyta</taxon>
        <taxon>Tracheophyta</taxon>
        <taxon>Spermatophyta</taxon>
        <taxon>Magnoliopsida</taxon>
        <taxon>eudicotyledons</taxon>
        <taxon>Gunneridae</taxon>
        <taxon>Pentapetalae</taxon>
        <taxon>rosids</taxon>
        <taxon>malvids</taxon>
        <taxon>Myrtales</taxon>
        <taxon>Lythraceae</taxon>
        <taxon>Punica</taxon>
    </lineage>
</organism>
<dbReference type="CDD" id="cd09272">
    <property type="entry name" value="RNase_HI_RT_Ty1"/>
    <property type="match status" value="1"/>
</dbReference>
<evidence type="ECO:0000313" key="1">
    <source>
        <dbReference type="EMBL" id="OWM65083.1"/>
    </source>
</evidence>